<evidence type="ECO:0000256" key="3">
    <source>
        <dbReference type="ARBA" id="ARBA00022598"/>
    </source>
</evidence>
<dbReference type="GO" id="GO:0005524">
    <property type="term" value="F:ATP binding"/>
    <property type="evidence" value="ECO:0007669"/>
    <property type="project" value="UniProtKB-UniRule"/>
</dbReference>
<keyword evidence="8 9" id="KW-0315">Glutamine amidotransferase</keyword>
<name>A0A1E3G4A5_9BACT</name>
<dbReference type="PANTHER" id="PTHR11922">
    <property type="entry name" value="GMP SYNTHASE-RELATED"/>
    <property type="match status" value="1"/>
</dbReference>
<evidence type="ECO:0000256" key="2">
    <source>
        <dbReference type="ARBA" id="ARBA00005153"/>
    </source>
</evidence>
<reference evidence="13" key="1">
    <citation type="submission" date="2016-04" db="EMBL/GenBank/DDBJ databases">
        <title>The genome sequence project of a novel Fervidobacterium isolate from a hot spring in Thailand.</title>
        <authorList>
            <person name="Gonzalez J.M."/>
            <person name="Cuecas A."/>
            <person name="Kanoksilapatham W."/>
        </authorList>
    </citation>
    <scope>NUCLEOTIDE SEQUENCE [LARGE SCALE GENOMIC DNA]</scope>
    <source>
        <strain evidence="13">FC2004</strain>
    </source>
</reference>
<dbReference type="InterPro" id="IPR014729">
    <property type="entry name" value="Rossmann-like_a/b/a_fold"/>
</dbReference>
<dbReference type="FunFam" id="3.40.50.880:FF:000001">
    <property type="entry name" value="GMP synthase [glutamine-hydrolyzing]"/>
    <property type="match status" value="1"/>
</dbReference>
<feature type="active site" evidence="9">
    <location>
        <position position="168"/>
    </location>
</feature>
<evidence type="ECO:0000256" key="4">
    <source>
        <dbReference type="ARBA" id="ARBA00022741"/>
    </source>
</evidence>
<dbReference type="NCBIfam" id="NF000848">
    <property type="entry name" value="PRK00074.1"/>
    <property type="match status" value="1"/>
</dbReference>
<dbReference type="CDD" id="cd01997">
    <property type="entry name" value="GMP_synthase_C"/>
    <property type="match status" value="1"/>
</dbReference>
<dbReference type="STRING" id="1008305.A4H02_02010"/>
<feature type="active site" description="Nucleophile" evidence="9">
    <location>
        <position position="81"/>
    </location>
</feature>
<evidence type="ECO:0000256" key="7">
    <source>
        <dbReference type="ARBA" id="ARBA00022840"/>
    </source>
</evidence>
<feature type="binding site" evidence="10">
    <location>
        <begin position="222"/>
        <end position="228"/>
    </location>
    <ligand>
        <name>ATP</name>
        <dbReference type="ChEBI" id="CHEBI:30616"/>
    </ligand>
</feature>
<feature type="active site" evidence="9">
    <location>
        <position position="170"/>
    </location>
</feature>
<dbReference type="EC" id="6.3.5.2" evidence="9"/>
<dbReference type="EMBL" id="LWAF01000002">
    <property type="protein sequence ID" value="ODN31069.1"/>
    <property type="molecule type" value="Genomic_DNA"/>
</dbReference>
<evidence type="ECO:0000313" key="13">
    <source>
        <dbReference type="Proteomes" id="UP000094570"/>
    </source>
</evidence>
<comment type="catalytic activity">
    <reaction evidence="9">
        <text>XMP + L-glutamine + ATP + H2O = GMP + L-glutamate + AMP + diphosphate + 2 H(+)</text>
        <dbReference type="Rhea" id="RHEA:11680"/>
        <dbReference type="ChEBI" id="CHEBI:15377"/>
        <dbReference type="ChEBI" id="CHEBI:15378"/>
        <dbReference type="ChEBI" id="CHEBI:29985"/>
        <dbReference type="ChEBI" id="CHEBI:30616"/>
        <dbReference type="ChEBI" id="CHEBI:33019"/>
        <dbReference type="ChEBI" id="CHEBI:57464"/>
        <dbReference type="ChEBI" id="CHEBI:58115"/>
        <dbReference type="ChEBI" id="CHEBI:58359"/>
        <dbReference type="ChEBI" id="CHEBI:456215"/>
        <dbReference type="EC" id="6.3.5.2"/>
    </reaction>
</comment>
<keyword evidence="3 9" id="KW-0436">Ligase</keyword>
<dbReference type="Proteomes" id="UP000094570">
    <property type="component" value="Unassembled WGS sequence"/>
</dbReference>
<evidence type="ECO:0000256" key="6">
    <source>
        <dbReference type="ARBA" id="ARBA00022755"/>
    </source>
</evidence>
<dbReference type="Pfam" id="PF00958">
    <property type="entry name" value="GMP_synt_C"/>
    <property type="match status" value="1"/>
</dbReference>
<dbReference type="GO" id="GO:0005829">
    <property type="term" value="C:cytosol"/>
    <property type="evidence" value="ECO:0007669"/>
    <property type="project" value="TreeGrafter"/>
</dbReference>
<dbReference type="SUPFAM" id="SSF52317">
    <property type="entry name" value="Class I glutamine amidotransferase-like"/>
    <property type="match status" value="1"/>
</dbReference>
<dbReference type="PRINTS" id="PR00097">
    <property type="entry name" value="ANTSNTHASEII"/>
</dbReference>
<dbReference type="Gene3D" id="3.30.300.10">
    <property type="match status" value="1"/>
</dbReference>
<evidence type="ECO:0000256" key="5">
    <source>
        <dbReference type="ARBA" id="ARBA00022749"/>
    </source>
</evidence>
<sequence length="515" mass="58173">MRKTVVVLDFGSQYTQLILRRVRELGFYSELVPYDATEQEVTKLQPAAFILSGGPASVYDENAPKIPDYVFKSGLPVLGICYGLQALVHQLGGRVERSDRREFGPAKLHVEKGIGVFEDLPAEFTVWMSHSDRVEELPDGFEGIARSENSPYAAIRSLDGRYYGVQFHPEVIHTQYGKEILRNFLKKVAHLEENWSMSDLSEELIRQLRERIGGGRVILALSGGVDSSVVAMLLHRAVGNRFIPIFVNTGLLRKNEPEEVIRTFDGLGIKIHYVDASERFFKVLDGVEDPEEKRKRIGHTFIDVFYEEAMKLRELYGDVKYLAQGTLYPDVIESKVAERKAGAKIKTHHNVGGLPENLPFEIVEPLRYLFKDEVRALGKVLGLPDSILKRHPFPGPGLAVRIIGPVTREAVVLLQEVDHIFIQELKSWGLYDQVWQAFAVLLPIKTVGVMGDYRTYENVVALRAVTSEDGMTADWAKLPHEFLNHVAKRIVNEVKGVNRVVYDITSKPPATIEWE</sequence>
<protein>
    <recommendedName>
        <fullName evidence="9">GMP synthase [glutamine-hydrolyzing]</fullName>
        <ecNumber evidence="9">6.3.5.2</ecNumber>
    </recommendedName>
    <alternativeName>
        <fullName evidence="9">GMP synthetase</fullName>
    </alternativeName>
    <alternativeName>
        <fullName evidence="9">Glutamine amidotransferase</fullName>
    </alternativeName>
</protein>
<evidence type="ECO:0000256" key="1">
    <source>
        <dbReference type="ARBA" id="ARBA00002332"/>
    </source>
</evidence>
<dbReference type="SUPFAM" id="SSF52402">
    <property type="entry name" value="Adenine nucleotide alpha hydrolases-like"/>
    <property type="match status" value="1"/>
</dbReference>
<feature type="domain" description="GMPS ATP-PPase" evidence="11">
    <location>
        <begin position="195"/>
        <end position="390"/>
    </location>
</feature>
<dbReference type="Gene3D" id="3.40.50.620">
    <property type="entry name" value="HUPs"/>
    <property type="match status" value="1"/>
</dbReference>
<accession>A0A1E3G4A5</accession>
<dbReference type="PRINTS" id="PR00096">
    <property type="entry name" value="GATASE"/>
</dbReference>
<evidence type="ECO:0000256" key="10">
    <source>
        <dbReference type="PROSITE-ProRule" id="PRU00886"/>
    </source>
</evidence>
<comment type="subunit">
    <text evidence="9">Homodimer.</text>
</comment>
<dbReference type="InterPro" id="IPR017926">
    <property type="entry name" value="GATASE"/>
</dbReference>
<dbReference type="InterPro" id="IPR025777">
    <property type="entry name" value="GMPS_ATP_PPase_dom"/>
</dbReference>
<dbReference type="UniPathway" id="UPA00189">
    <property type="reaction ID" value="UER00296"/>
</dbReference>
<dbReference type="InterPro" id="IPR022955">
    <property type="entry name" value="GMP_synthase"/>
</dbReference>
<dbReference type="Pfam" id="PF00117">
    <property type="entry name" value="GATase"/>
    <property type="match status" value="1"/>
</dbReference>
<keyword evidence="13" id="KW-1185">Reference proteome</keyword>
<dbReference type="FunFam" id="3.30.300.10:FF:000002">
    <property type="entry name" value="GMP synthase [glutamine-hydrolyzing]"/>
    <property type="match status" value="1"/>
</dbReference>
<evidence type="ECO:0000256" key="9">
    <source>
        <dbReference type="HAMAP-Rule" id="MF_00344"/>
    </source>
</evidence>
<dbReference type="Pfam" id="PF02540">
    <property type="entry name" value="NAD_synthase"/>
    <property type="match status" value="1"/>
</dbReference>
<dbReference type="PROSITE" id="PS51553">
    <property type="entry name" value="GMPS_ATP_PPASE"/>
    <property type="match status" value="1"/>
</dbReference>
<dbReference type="SUPFAM" id="SSF54810">
    <property type="entry name" value="GMP synthetase C-terminal dimerisation domain"/>
    <property type="match status" value="1"/>
</dbReference>
<dbReference type="AlphaFoldDB" id="A0A1E3G4A5"/>
<gene>
    <name evidence="9 12" type="primary">guaA</name>
    <name evidence="12" type="ORF">A4H02_02010</name>
</gene>
<dbReference type="NCBIfam" id="TIGR00884">
    <property type="entry name" value="guaA_Cterm"/>
    <property type="match status" value="1"/>
</dbReference>
<dbReference type="InterPro" id="IPR022310">
    <property type="entry name" value="NAD/GMP_synthase"/>
</dbReference>
<proteinExistence type="inferred from homology"/>
<dbReference type="InterPro" id="IPR029062">
    <property type="entry name" value="Class_I_gatase-like"/>
</dbReference>
<keyword evidence="4 9" id="KW-0547">Nucleotide-binding</keyword>
<comment type="function">
    <text evidence="1 9">Catalyzes the synthesis of GMP from XMP.</text>
</comment>
<dbReference type="NCBIfam" id="TIGR00888">
    <property type="entry name" value="guaA_Nterm"/>
    <property type="match status" value="1"/>
</dbReference>
<evidence type="ECO:0000313" key="12">
    <source>
        <dbReference type="EMBL" id="ODN31069.1"/>
    </source>
</evidence>
<evidence type="ECO:0000256" key="8">
    <source>
        <dbReference type="ARBA" id="ARBA00022962"/>
    </source>
</evidence>
<dbReference type="PROSITE" id="PS51273">
    <property type="entry name" value="GATASE_TYPE_1"/>
    <property type="match status" value="1"/>
</dbReference>
<dbReference type="InterPro" id="IPR004739">
    <property type="entry name" value="GMP_synth_GATase"/>
</dbReference>
<keyword evidence="7 9" id="KW-0067">ATP-binding</keyword>
<dbReference type="GO" id="GO:0003921">
    <property type="term" value="F:GMP synthase activity"/>
    <property type="evidence" value="ECO:0007669"/>
    <property type="project" value="InterPro"/>
</dbReference>
<dbReference type="HAMAP" id="MF_00344">
    <property type="entry name" value="GMP_synthase"/>
    <property type="match status" value="1"/>
</dbReference>
<comment type="pathway">
    <text evidence="2 9">Purine metabolism; GMP biosynthesis; GMP from XMP (L-Gln route): step 1/1.</text>
</comment>
<keyword evidence="6 9" id="KW-0658">Purine biosynthesis</keyword>
<dbReference type="InterPro" id="IPR001674">
    <property type="entry name" value="GMP_synth_C"/>
</dbReference>
<dbReference type="CDD" id="cd01742">
    <property type="entry name" value="GATase1_GMP_Synthase"/>
    <property type="match status" value="1"/>
</dbReference>
<comment type="caution">
    <text evidence="12">The sequence shown here is derived from an EMBL/GenBank/DDBJ whole genome shotgun (WGS) entry which is preliminary data.</text>
</comment>
<dbReference type="OrthoDB" id="9802219at2"/>
<evidence type="ECO:0000259" key="11">
    <source>
        <dbReference type="PROSITE" id="PS51553"/>
    </source>
</evidence>
<keyword evidence="5 9" id="KW-0332">GMP biosynthesis</keyword>
<dbReference type="PANTHER" id="PTHR11922:SF2">
    <property type="entry name" value="GMP SYNTHASE [GLUTAMINE-HYDROLYZING]"/>
    <property type="match status" value="1"/>
</dbReference>
<dbReference type="RefSeq" id="WP_069292493.1">
    <property type="nucleotide sequence ID" value="NZ_CP140110.1"/>
</dbReference>
<organism evidence="12 13">
    <name type="scientific">Fervidobacterium thailandense</name>
    <dbReference type="NCBI Taxonomy" id="1008305"/>
    <lineage>
        <taxon>Bacteria</taxon>
        <taxon>Thermotogati</taxon>
        <taxon>Thermotogota</taxon>
        <taxon>Thermotogae</taxon>
        <taxon>Thermotogales</taxon>
        <taxon>Fervidobacteriaceae</taxon>
        <taxon>Fervidobacterium</taxon>
    </lineage>
</organism>
<dbReference type="Gene3D" id="3.40.50.880">
    <property type="match status" value="1"/>
</dbReference>